<sequence length="247" mass="29418">MKKIQGQCRICLDDDDSYNLIIPCKCKGTSIYVHKECLNLWRYAENNQDDSNAFNKCGECQAEYQIIKKYSNETFFITRSNGIYIGVYYATYYLFIFVFGFVLSKIDINSTLINSFNTLRGKELLNPNDDIEQHNLLFYFAMINSLLFFMYLIIFFICINIKVKRRCKYWKHNILIWLISFLSVFFIIPIYIYSNKIRTFNVITLTTIGFNLLLSLIQINTHNKVLYDLNHNYNTETYIEYPLMKEI</sequence>
<evidence type="ECO:0000256" key="3">
    <source>
        <dbReference type="ARBA" id="ARBA00022833"/>
    </source>
</evidence>
<dbReference type="PROSITE" id="PS51292">
    <property type="entry name" value="ZF_RING_CH"/>
    <property type="match status" value="1"/>
</dbReference>
<feature type="transmembrane region" description="Helical" evidence="4">
    <location>
        <begin position="199"/>
        <end position="217"/>
    </location>
</feature>
<dbReference type="AlphaFoldDB" id="A0A6C0KFA0"/>
<name>A0A6C0KFA0_9ZZZZ</name>
<dbReference type="SUPFAM" id="SSF57850">
    <property type="entry name" value="RING/U-box"/>
    <property type="match status" value="1"/>
</dbReference>
<feature type="transmembrane region" description="Helical" evidence="4">
    <location>
        <begin position="83"/>
        <end position="103"/>
    </location>
</feature>
<dbReference type="InterPro" id="IPR011016">
    <property type="entry name" value="Znf_RING-CH"/>
</dbReference>
<dbReference type="Gene3D" id="3.30.40.10">
    <property type="entry name" value="Zinc/RING finger domain, C3HC4 (zinc finger)"/>
    <property type="match status" value="1"/>
</dbReference>
<accession>A0A6C0KFA0</accession>
<organism evidence="6">
    <name type="scientific">viral metagenome</name>
    <dbReference type="NCBI Taxonomy" id="1070528"/>
    <lineage>
        <taxon>unclassified sequences</taxon>
        <taxon>metagenomes</taxon>
        <taxon>organismal metagenomes</taxon>
    </lineage>
</organism>
<feature type="transmembrane region" description="Helical" evidence="4">
    <location>
        <begin position="136"/>
        <end position="161"/>
    </location>
</feature>
<dbReference type="SMART" id="SM00744">
    <property type="entry name" value="RINGv"/>
    <property type="match status" value="1"/>
</dbReference>
<keyword evidence="3" id="KW-0862">Zinc</keyword>
<protein>
    <recommendedName>
        <fullName evidence="5">RING-CH-type domain-containing protein</fullName>
    </recommendedName>
</protein>
<keyword evidence="4" id="KW-1133">Transmembrane helix</keyword>
<keyword evidence="1" id="KW-0479">Metal-binding</keyword>
<evidence type="ECO:0000256" key="4">
    <source>
        <dbReference type="SAM" id="Phobius"/>
    </source>
</evidence>
<dbReference type="PANTHER" id="PTHR46347">
    <property type="entry name" value="RING/FYVE/PHD ZINC FINGER SUPERFAMILY PROTEIN"/>
    <property type="match status" value="1"/>
</dbReference>
<feature type="transmembrane region" description="Helical" evidence="4">
    <location>
        <begin position="173"/>
        <end position="193"/>
    </location>
</feature>
<feature type="domain" description="RING-CH-type" evidence="5">
    <location>
        <begin position="1"/>
        <end position="67"/>
    </location>
</feature>
<dbReference type="CDD" id="cd16495">
    <property type="entry name" value="RING_CH-C4HC3_MARCH"/>
    <property type="match status" value="1"/>
</dbReference>
<dbReference type="Pfam" id="PF12906">
    <property type="entry name" value="RINGv"/>
    <property type="match status" value="1"/>
</dbReference>
<dbReference type="EMBL" id="MN740879">
    <property type="protein sequence ID" value="QHU16309.1"/>
    <property type="molecule type" value="Genomic_DNA"/>
</dbReference>
<dbReference type="InterPro" id="IPR013083">
    <property type="entry name" value="Znf_RING/FYVE/PHD"/>
</dbReference>
<evidence type="ECO:0000256" key="1">
    <source>
        <dbReference type="ARBA" id="ARBA00022723"/>
    </source>
</evidence>
<keyword evidence="4" id="KW-0812">Transmembrane</keyword>
<evidence type="ECO:0000256" key="2">
    <source>
        <dbReference type="ARBA" id="ARBA00022771"/>
    </source>
</evidence>
<keyword evidence="4" id="KW-0472">Membrane</keyword>
<dbReference type="GO" id="GO:0008270">
    <property type="term" value="F:zinc ion binding"/>
    <property type="evidence" value="ECO:0007669"/>
    <property type="project" value="UniProtKB-KW"/>
</dbReference>
<evidence type="ECO:0000259" key="5">
    <source>
        <dbReference type="PROSITE" id="PS51292"/>
    </source>
</evidence>
<evidence type="ECO:0000313" key="6">
    <source>
        <dbReference type="EMBL" id="QHU16309.1"/>
    </source>
</evidence>
<dbReference type="PANTHER" id="PTHR46347:SF1">
    <property type="entry name" value="RING_FYVE_PHD ZINC FINGER SUPERFAMILY PROTEIN"/>
    <property type="match status" value="1"/>
</dbReference>
<proteinExistence type="predicted"/>
<reference evidence="6" key="1">
    <citation type="journal article" date="2020" name="Nature">
        <title>Giant virus diversity and host interactions through global metagenomics.</title>
        <authorList>
            <person name="Schulz F."/>
            <person name="Roux S."/>
            <person name="Paez-Espino D."/>
            <person name="Jungbluth S."/>
            <person name="Walsh D.A."/>
            <person name="Denef V.J."/>
            <person name="McMahon K.D."/>
            <person name="Konstantinidis K.T."/>
            <person name="Eloe-Fadrosh E.A."/>
            <person name="Kyrpides N.C."/>
            <person name="Woyke T."/>
        </authorList>
    </citation>
    <scope>NUCLEOTIDE SEQUENCE</scope>
    <source>
        <strain evidence="6">GVMAG-S-3300011013-78</strain>
    </source>
</reference>
<keyword evidence="2" id="KW-0863">Zinc-finger</keyword>